<dbReference type="SUPFAM" id="SSF52540">
    <property type="entry name" value="P-loop containing nucleoside triphosphate hydrolases"/>
    <property type="match status" value="1"/>
</dbReference>
<dbReference type="OrthoDB" id="3176171at2759"/>
<evidence type="ECO:0000256" key="3">
    <source>
        <dbReference type="ARBA" id="ARBA00022741"/>
    </source>
</evidence>
<dbReference type="GO" id="GO:0051231">
    <property type="term" value="P:spindle elongation"/>
    <property type="evidence" value="ECO:0007669"/>
    <property type="project" value="TreeGrafter"/>
</dbReference>
<dbReference type="InterPro" id="IPR027640">
    <property type="entry name" value="Kinesin-like_fam"/>
</dbReference>
<dbReference type="GO" id="GO:0005524">
    <property type="term" value="F:ATP binding"/>
    <property type="evidence" value="ECO:0007669"/>
    <property type="project" value="UniProtKB-UniRule"/>
</dbReference>
<feature type="compositionally biased region" description="Polar residues" evidence="8">
    <location>
        <begin position="1348"/>
        <end position="1362"/>
    </location>
</feature>
<dbReference type="CDD" id="cd01372">
    <property type="entry name" value="KISc_KIF4"/>
    <property type="match status" value="1"/>
</dbReference>
<keyword evidence="4 6" id="KW-0067">ATP-binding</keyword>
<comment type="similarity">
    <text evidence="6">Belongs to the TRAFAC class myosin-kinesin ATPase superfamily. Kinesin family.</text>
</comment>
<keyword evidence="3 6" id="KW-0547">Nucleotide-binding</keyword>
<keyword evidence="11" id="KW-1185">Reference proteome</keyword>
<dbReference type="STRING" id="1806994.A0A507C8R2"/>
<dbReference type="InterPro" id="IPR036961">
    <property type="entry name" value="Kinesin_motor_dom_sf"/>
</dbReference>
<feature type="binding site" evidence="6">
    <location>
        <begin position="101"/>
        <end position="108"/>
    </location>
    <ligand>
        <name>ATP</name>
        <dbReference type="ChEBI" id="CHEBI:30616"/>
    </ligand>
</feature>
<evidence type="ECO:0000256" key="1">
    <source>
        <dbReference type="ARBA" id="ARBA00004496"/>
    </source>
</evidence>
<evidence type="ECO:0000256" key="6">
    <source>
        <dbReference type="PROSITE-ProRule" id="PRU00283"/>
    </source>
</evidence>
<dbReference type="PRINTS" id="PR00380">
    <property type="entry name" value="KINESINHEAVY"/>
</dbReference>
<feature type="compositionally biased region" description="Polar residues" evidence="8">
    <location>
        <begin position="1302"/>
        <end position="1318"/>
    </location>
</feature>
<dbReference type="RefSeq" id="XP_031027695.1">
    <property type="nucleotide sequence ID" value="XM_031166330.1"/>
</dbReference>
<dbReference type="PROSITE" id="PS00411">
    <property type="entry name" value="KINESIN_MOTOR_1"/>
    <property type="match status" value="1"/>
</dbReference>
<dbReference type="GO" id="GO:0005737">
    <property type="term" value="C:cytoplasm"/>
    <property type="evidence" value="ECO:0007669"/>
    <property type="project" value="UniProtKB-SubCell"/>
</dbReference>
<dbReference type="PROSITE" id="PS50067">
    <property type="entry name" value="KINESIN_MOTOR_2"/>
    <property type="match status" value="1"/>
</dbReference>
<dbReference type="Pfam" id="PF25764">
    <property type="entry name" value="KIF21A_4th"/>
    <property type="match status" value="1"/>
</dbReference>
<feature type="domain" description="Kinesin motor" evidence="9">
    <location>
        <begin position="6"/>
        <end position="413"/>
    </location>
</feature>
<evidence type="ECO:0000259" key="9">
    <source>
        <dbReference type="PROSITE" id="PS50067"/>
    </source>
</evidence>
<protein>
    <recommendedName>
        <fullName evidence="9">Kinesin motor domain-containing protein</fullName>
    </recommendedName>
</protein>
<feature type="region of interest" description="Disordered" evidence="8">
    <location>
        <begin position="1446"/>
        <end position="1474"/>
    </location>
</feature>
<feature type="region of interest" description="Disordered" evidence="8">
    <location>
        <begin position="967"/>
        <end position="1017"/>
    </location>
</feature>
<sequence length="1474" mass="162401">MSTTSSVKVAVRVRPLTAREVLQEEAKECLSYVPNEPQLILTQPSYTWSNSEGKDLGPVKSFTYDHVFSPDVGQSLLFEECVRSLLNNYLNGFHCTILAYGQTGSGKTYTMGTGLDLQADPDTTGIVPRAIHVLFETLRAKHEGNPEGFRYSVYVSFLELHNEELVDLLNPRRASTLSNLSTSVEKGWGGLTIREDTNGNIVWSGVREEEAKTPEDCLGYLAKGSLCRTTASTDMNATSSRSHAIFSVTLKQQIWTATEKDDPTPVAKDPETPVAGLIGVPDTSPAMKAQDPLIVNPRTHPDGSWQRLNSKFHFVDLAGSERLKRTNAEGDRKKEGISINQGLLALGNVISALGDETRRASHVPYRDSKLTRLLQDSLGGNSQTMMLACVSPADTNMNETRNTLEYANRAKNIKNRVTINQEWSAIGAAEKDREIRALRTEVSHLRTQLSTLRSQGWGGEEAERSAAIASAFHGVHEPETSFAGAGREDLEAQIQKLLLERESKNFEHERLQFRCQRLQNTVNELAQEASIAAAERDQVLNGLHVSTPKKSRIVVSDGTQVVDSEENDEKTPTPIRRIFGASTQFTVEEGNVSSRGIGSIQESKPSLDSFLASHNPADVLPAALIEAYNTTIYDLKLRLSESEDKAAWYHDVVVKLGKPVRVAGQAPVSVSRQSNRPPAPSRTGMSRNKSHEGLPSKRHAGSKSEESILSVSSMARSEAEGRNSAEIIAEDESHPAESDEAQDDEVASEAESATTDDMYCVVQKIQADIADHEALASRLARRESEYEAMRGAYESKLRALSDQLVRVERERDMAMTRAKGEKSVDEKPGTVALKARYEDRTKKLAAEISELKKKWQANKKSMTTARSENESLIRNLKASVDALKSEKAKVLKKLREEEMRVRDIAASKDRELASVLRRERQAAENAKKMERNNHLQRMMLSRRPSEEVHNNKLKSVLSILKRSPSANKVLKREPLSPRRHGATRRLPSSGSSSSLLTNRSGSPRPKTAPSSPSWTAGLGIQSSVPLDTTAPISLRAQFKKQVLDAELLSFVKSRLRQQDLETATSSRIRLVGELKELRAERQRCVEADIAEGIPERPQYMDERIQQVESEISTLESRLKEWNADGISIKDTQESWQNAVNLLQSLESSEKQVVAELLMSDLSLLMTVDHEREVRVRQAEAAAAELGVALAKARTDARNAALDYESELERARQKLNMDDPEMESVLQRISEYMQEAERPFSPKRKTSNSNLPDSDSPRRRRVNTSYVNESAELLKRLSRSTSPTHGPSSIDTPSYKSEIERPSTPTKTRNRAPSWTYGNNPLDMPENKRDGSLASVEVSESVLQGGSAEIQSASSEDATQRNSIAMLPGTNPGNSNQSSTSGLWSTKPKKAAGGGMFLNDVFERLASSHTLASQAKVKATHLGVNESSGGGVGPEKLDIVTTSVRKLGPAERSLSVNTPVPSSSNAPAEESVLDG</sequence>
<dbReference type="Gene3D" id="3.40.850.10">
    <property type="entry name" value="Kinesin motor domain"/>
    <property type="match status" value="1"/>
</dbReference>
<feature type="coiled-coil region" evidence="7">
    <location>
        <begin position="487"/>
        <end position="535"/>
    </location>
</feature>
<feature type="compositionally biased region" description="Polar residues" evidence="8">
    <location>
        <begin position="1278"/>
        <end position="1294"/>
    </location>
</feature>
<evidence type="ECO:0000256" key="2">
    <source>
        <dbReference type="ARBA" id="ARBA00022490"/>
    </source>
</evidence>
<feature type="compositionally biased region" description="Low complexity" evidence="8">
    <location>
        <begin position="984"/>
        <end position="1003"/>
    </location>
</feature>
<evidence type="ECO:0000313" key="10">
    <source>
        <dbReference type="EMBL" id="TPX37980.1"/>
    </source>
</evidence>
<dbReference type="SMART" id="SM00129">
    <property type="entry name" value="KISc"/>
    <property type="match status" value="1"/>
</dbReference>
<dbReference type="InterPro" id="IPR019821">
    <property type="entry name" value="Kinesin_motor_CS"/>
</dbReference>
<dbReference type="Proteomes" id="UP000319731">
    <property type="component" value="Unassembled WGS sequence"/>
</dbReference>
<gene>
    <name evidence="10" type="ORF">SmJEL517_g00401</name>
</gene>
<dbReference type="EMBL" id="QEAO01000001">
    <property type="protein sequence ID" value="TPX37980.1"/>
    <property type="molecule type" value="Genomic_DNA"/>
</dbReference>
<feature type="compositionally biased region" description="Polar residues" evidence="8">
    <location>
        <begin position="1008"/>
        <end position="1017"/>
    </location>
</feature>
<dbReference type="GeneID" id="42001627"/>
<dbReference type="GO" id="GO:0008017">
    <property type="term" value="F:microtubule binding"/>
    <property type="evidence" value="ECO:0007669"/>
    <property type="project" value="InterPro"/>
</dbReference>
<proteinExistence type="inferred from homology"/>
<reference evidence="10 11" key="1">
    <citation type="journal article" date="2019" name="Sci. Rep.">
        <title>Comparative genomics of chytrid fungi reveal insights into the obligate biotrophic and pathogenic lifestyle of Synchytrium endobioticum.</title>
        <authorList>
            <person name="van de Vossenberg B.T.L.H."/>
            <person name="Warris S."/>
            <person name="Nguyen H.D.T."/>
            <person name="van Gent-Pelzer M.P.E."/>
            <person name="Joly D.L."/>
            <person name="van de Geest H.C."/>
            <person name="Bonants P.J.M."/>
            <person name="Smith D.S."/>
            <person name="Levesque C.A."/>
            <person name="van der Lee T.A.J."/>
        </authorList>
    </citation>
    <scope>NUCLEOTIDE SEQUENCE [LARGE SCALE GENOMIC DNA]</scope>
    <source>
        <strain evidence="10 11">JEL517</strain>
    </source>
</reference>
<feature type="coiled-coil region" evidence="7">
    <location>
        <begin position="428"/>
        <end position="455"/>
    </location>
</feature>
<feature type="compositionally biased region" description="Basic and acidic residues" evidence="8">
    <location>
        <begin position="922"/>
        <end position="933"/>
    </location>
</feature>
<feature type="region of interest" description="Disordered" evidence="8">
    <location>
        <begin position="922"/>
        <end position="950"/>
    </location>
</feature>
<keyword evidence="6" id="KW-0505">Motor protein</keyword>
<evidence type="ECO:0000256" key="5">
    <source>
        <dbReference type="ARBA" id="ARBA00023054"/>
    </source>
</evidence>
<feature type="region of interest" description="Disordered" evidence="8">
    <location>
        <begin position="1234"/>
        <end position="1388"/>
    </location>
</feature>
<dbReference type="Pfam" id="PF00225">
    <property type="entry name" value="Kinesin"/>
    <property type="match status" value="1"/>
</dbReference>
<feature type="compositionally biased region" description="Acidic residues" evidence="8">
    <location>
        <begin position="738"/>
        <end position="748"/>
    </location>
</feature>
<dbReference type="GO" id="GO:0007018">
    <property type="term" value="P:microtubule-based movement"/>
    <property type="evidence" value="ECO:0007669"/>
    <property type="project" value="InterPro"/>
</dbReference>
<dbReference type="GO" id="GO:0003777">
    <property type="term" value="F:microtubule motor activity"/>
    <property type="evidence" value="ECO:0007669"/>
    <property type="project" value="InterPro"/>
</dbReference>
<name>A0A507C8R2_9FUNG</name>
<evidence type="ECO:0000313" key="11">
    <source>
        <dbReference type="Proteomes" id="UP000319731"/>
    </source>
</evidence>
<dbReference type="PANTHER" id="PTHR47969:SF15">
    <property type="entry name" value="CHROMOSOME-ASSOCIATED KINESIN KIF4A-RELATED"/>
    <property type="match status" value="1"/>
</dbReference>
<keyword evidence="2" id="KW-0963">Cytoplasm</keyword>
<evidence type="ECO:0000256" key="8">
    <source>
        <dbReference type="SAM" id="MobiDB-lite"/>
    </source>
</evidence>
<dbReference type="InterPro" id="IPR001752">
    <property type="entry name" value="Kinesin_motor_dom"/>
</dbReference>
<feature type="compositionally biased region" description="Polar residues" evidence="8">
    <location>
        <begin position="1453"/>
        <end position="1465"/>
    </location>
</feature>
<comment type="subcellular location">
    <subcellularLocation>
        <location evidence="1">Cytoplasm</location>
    </subcellularLocation>
</comment>
<evidence type="ECO:0000256" key="7">
    <source>
        <dbReference type="SAM" id="Coils"/>
    </source>
</evidence>
<organism evidence="10 11">
    <name type="scientific">Synchytrium microbalum</name>
    <dbReference type="NCBI Taxonomy" id="1806994"/>
    <lineage>
        <taxon>Eukaryota</taxon>
        <taxon>Fungi</taxon>
        <taxon>Fungi incertae sedis</taxon>
        <taxon>Chytridiomycota</taxon>
        <taxon>Chytridiomycota incertae sedis</taxon>
        <taxon>Chytridiomycetes</taxon>
        <taxon>Synchytriales</taxon>
        <taxon>Synchytriaceae</taxon>
        <taxon>Synchytrium</taxon>
    </lineage>
</organism>
<evidence type="ECO:0000256" key="4">
    <source>
        <dbReference type="ARBA" id="ARBA00022840"/>
    </source>
</evidence>
<dbReference type="InterPro" id="IPR027417">
    <property type="entry name" value="P-loop_NTPase"/>
</dbReference>
<accession>A0A507C8R2</accession>
<dbReference type="GO" id="GO:0007052">
    <property type="term" value="P:mitotic spindle organization"/>
    <property type="evidence" value="ECO:0007669"/>
    <property type="project" value="TreeGrafter"/>
</dbReference>
<comment type="caution">
    <text evidence="10">The sequence shown here is derived from an EMBL/GenBank/DDBJ whole genome shotgun (WGS) entry which is preliminary data.</text>
</comment>
<dbReference type="GO" id="GO:0005875">
    <property type="term" value="C:microtubule associated complex"/>
    <property type="evidence" value="ECO:0007669"/>
    <property type="project" value="TreeGrafter"/>
</dbReference>
<feature type="region of interest" description="Disordered" evidence="8">
    <location>
        <begin position="665"/>
        <end position="754"/>
    </location>
</feature>
<feature type="compositionally biased region" description="Polar residues" evidence="8">
    <location>
        <begin position="1370"/>
        <end position="1383"/>
    </location>
</feature>
<keyword evidence="5 7" id="KW-0175">Coiled coil</keyword>
<dbReference type="PANTHER" id="PTHR47969">
    <property type="entry name" value="CHROMOSOME-ASSOCIATED KINESIN KIF4A-RELATED"/>
    <property type="match status" value="1"/>
</dbReference>